<gene>
    <name evidence="2" type="ORF">AZI85_02950</name>
</gene>
<name>A0A150WKG9_BDEBC</name>
<evidence type="ECO:0000313" key="3">
    <source>
        <dbReference type="Proteomes" id="UP000075391"/>
    </source>
</evidence>
<proteinExistence type="predicted"/>
<dbReference type="NCBIfam" id="TIGR02147">
    <property type="entry name" value="Fsuc_second"/>
    <property type="match status" value="1"/>
</dbReference>
<organism evidence="2 3">
    <name type="scientific">Bdellovibrio bacteriovorus</name>
    <dbReference type="NCBI Taxonomy" id="959"/>
    <lineage>
        <taxon>Bacteria</taxon>
        <taxon>Pseudomonadati</taxon>
        <taxon>Bdellovibrionota</taxon>
        <taxon>Bdellovibrionia</taxon>
        <taxon>Bdellovibrionales</taxon>
        <taxon>Pseudobdellovibrionaceae</taxon>
        <taxon>Bdellovibrio</taxon>
    </lineage>
</organism>
<reference evidence="2 3" key="1">
    <citation type="submission" date="2016-03" db="EMBL/GenBank/DDBJ databases">
        <authorList>
            <person name="Ploux O."/>
        </authorList>
    </citation>
    <scope>NUCLEOTIDE SEQUENCE [LARGE SCALE GENOMIC DNA]</scope>
    <source>
        <strain evidence="2 3">BER2</strain>
    </source>
</reference>
<dbReference type="InterPro" id="IPR011873">
    <property type="entry name" value="CHP02147"/>
</dbReference>
<dbReference type="Proteomes" id="UP000075391">
    <property type="component" value="Unassembled WGS sequence"/>
</dbReference>
<sequence>MINGKRPITQKMKLRLGTALGLSTDQIRRLTSAELPLPHEPQCLTLDTFAAIADWYHYAILELTRVEGFQSNVAWIAQRLGITRTEANIAIERLFKLQLLKETSYGQWIDTSENGELTHLTPSQTSEAARAYQCQLLELSKKTVQEIPLSKRNHTSAAFCFDPEDLPQAIERITEFRRAFAREFKPRTSKEVFQIQISFFPLTKMKG</sequence>
<comment type="caution">
    <text evidence="2">The sequence shown here is derived from an EMBL/GenBank/DDBJ whole genome shotgun (WGS) entry which is preliminary data.</text>
</comment>
<dbReference type="EMBL" id="LUKF01000012">
    <property type="protein sequence ID" value="KYG64396.1"/>
    <property type="molecule type" value="Genomic_DNA"/>
</dbReference>
<evidence type="ECO:0000313" key="2">
    <source>
        <dbReference type="EMBL" id="KYG64396.1"/>
    </source>
</evidence>
<protein>
    <recommendedName>
        <fullName evidence="1">DUF4423 domain-containing protein</fullName>
    </recommendedName>
</protein>
<accession>A0A150WKG9</accession>
<dbReference type="Pfam" id="PF14394">
    <property type="entry name" value="DUF4423"/>
    <property type="match status" value="1"/>
</dbReference>
<dbReference type="InterPro" id="IPR025537">
    <property type="entry name" value="DUF4423"/>
</dbReference>
<feature type="domain" description="DUF4423" evidence="1">
    <location>
        <begin position="42"/>
        <end position="202"/>
    </location>
</feature>
<dbReference type="AlphaFoldDB" id="A0A150WKG9"/>
<evidence type="ECO:0000259" key="1">
    <source>
        <dbReference type="Pfam" id="PF14394"/>
    </source>
</evidence>